<comment type="caution">
    <text evidence="1">The sequence shown here is derived from an EMBL/GenBank/DDBJ whole genome shotgun (WGS) entry which is preliminary data.</text>
</comment>
<reference evidence="1 2" key="1">
    <citation type="journal article" date="2020" name="Phytopathology">
        <title>A high-quality genome resource of Botrytis fragariae, a new and rapidly spreading fungal pathogen causing strawberry gray mold in the U.S.A.</title>
        <authorList>
            <person name="Wu Y."/>
            <person name="Saski C.A."/>
            <person name="Schnabel G."/>
            <person name="Xiao S."/>
            <person name="Hu M."/>
        </authorList>
    </citation>
    <scope>NUCLEOTIDE SEQUENCE [LARGE SCALE GENOMIC DNA]</scope>
    <source>
        <strain evidence="1 2">BVB16</strain>
    </source>
</reference>
<accession>A0A8H6EIC4</accession>
<dbReference type="AlphaFoldDB" id="A0A8H6EIC4"/>
<evidence type="ECO:0000313" key="1">
    <source>
        <dbReference type="EMBL" id="KAF5872955.1"/>
    </source>
</evidence>
<proteinExistence type="predicted"/>
<organism evidence="1 2">
    <name type="scientific">Botrytis fragariae</name>
    <dbReference type="NCBI Taxonomy" id="1964551"/>
    <lineage>
        <taxon>Eukaryota</taxon>
        <taxon>Fungi</taxon>
        <taxon>Dikarya</taxon>
        <taxon>Ascomycota</taxon>
        <taxon>Pezizomycotina</taxon>
        <taxon>Leotiomycetes</taxon>
        <taxon>Helotiales</taxon>
        <taxon>Sclerotiniaceae</taxon>
        <taxon>Botrytis</taxon>
    </lineage>
</organism>
<dbReference type="Proteomes" id="UP000531561">
    <property type="component" value="Unassembled WGS sequence"/>
</dbReference>
<dbReference type="EMBL" id="JABFCT010000009">
    <property type="protein sequence ID" value="KAF5872955.1"/>
    <property type="molecule type" value="Genomic_DNA"/>
</dbReference>
<dbReference type="RefSeq" id="XP_037191901.1">
    <property type="nucleotide sequence ID" value="XM_037338595.1"/>
</dbReference>
<protein>
    <submittedName>
        <fullName evidence="1">Uncharacterized protein</fullName>
    </submittedName>
</protein>
<gene>
    <name evidence="1" type="ORF">Bfra_008232</name>
</gene>
<keyword evidence="2" id="KW-1185">Reference proteome</keyword>
<dbReference type="GeneID" id="59262287"/>
<evidence type="ECO:0000313" key="2">
    <source>
        <dbReference type="Proteomes" id="UP000531561"/>
    </source>
</evidence>
<name>A0A8H6EIC4_9HELO</name>
<sequence>MDGVKAVNVEVEVFGVHIAEALVVGAELKGVELEGVELEWVGAAQADAHPIKPDRIQEILTDRMMAMGDRPANLTQLTRSRVQAGKSTELKADGVLGAYSIRNHSQVTGQIHGVKALQ</sequence>